<sequence>MYIRIGDKSAPQRESSRTRVSFDKRSDETSTPCAERRSVRKPQCFSERGISFLARKVRSKFRNTSLTEPSPRIGHTTTH</sequence>
<organism evidence="2 3">
    <name type="scientific">Haemonchus placei</name>
    <name type="common">Barber's pole worm</name>
    <dbReference type="NCBI Taxonomy" id="6290"/>
    <lineage>
        <taxon>Eukaryota</taxon>
        <taxon>Metazoa</taxon>
        <taxon>Ecdysozoa</taxon>
        <taxon>Nematoda</taxon>
        <taxon>Chromadorea</taxon>
        <taxon>Rhabditida</taxon>
        <taxon>Rhabditina</taxon>
        <taxon>Rhabditomorpha</taxon>
        <taxon>Strongyloidea</taxon>
        <taxon>Trichostrongylidae</taxon>
        <taxon>Haemonchus</taxon>
    </lineage>
</organism>
<accession>A0A3P7VAB7</accession>
<evidence type="ECO:0000313" key="3">
    <source>
        <dbReference type="Proteomes" id="UP000268014"/>
    </source>
</evidence>
<keyword evidence="3" id="KW-1185">Reference proteome</keyword>
<reference evidence="2 3" key="1">
    <citation type="submission" date="2018-11" db="EMBL/GenBank/DDBJ databases">
        <authorList>
            <consortium name="Pathogen Informatics"/>
        </authorList>
    </citation>
    <scope>NUCLEOTIDE SEQUENCE [LARGE SCALE GENOMIC DNA]</scope>
    <source>
        <strain evidence="2 3">MHpl1</strain>
    </source>
</reference>
<proteinExistence type="predicted"/>
<dbReference type="AlphaFoldDB" id="A0A3P7VAB7"/>
<evidence type="ECO:0000256" key="1">
    <source>
        <dbReference type="SAM" id="MobiDB-lite"/>
    </source>
</evidence>
<dbReference type="EMBL" id="UZAF01016651">
    <property type="protein sequence ID" value="VDO31757.1"/>
    <property type="molecule type" value="Genomic_DNA"/>
</dbReference>
<dbReference type="Proteomes" id="UP000268014">
    <property type="component" value="Unassembled WGS sequence"/>
</dbReference>
<gene>
    <name evidence="2" type="ORF">HPLM_LOCUS7394</name>
</gene>
<name>A0A3P7VAB7_HAEPC</name>
<protein>
    <submittedName>
        <fullName evidence="2">Uncharacterized protein</fullName>
    </submittedName>
</protein>
<feature type="region of interest" description="Disordered" evidence="1">
    <location>
        <begin position="1"/>
        <end position="40"/>
    </location>
</feature>
<feature type="compositionally biased region" description="Basic and acidic residues" evidence="1">
    <location>
        <begin position="1"/>
        <end position="28"/>
    </location>
</feature>
<evidence type="ECO:0000313" key="2">
    <source>
        <dbReference type="EMBL" id="VDO31757.1"/>
    </source>
</evidence>